<dbReference type="STRING" id="177439.DP1261"/>
<evidence type="ECO:0000313" key="7">
    <source>
        <dbReference type="EMBL" id="CAG35990.1"/>
    </source>
</evidence>
<evidence type="ECO:0000256" key="2">
    <source>
        <dbReference type="ARBA" id="ARBA00022475"/>
    </source>
</evidence>
<feature type="transmembrane region" description="Helical" evidence="6">
    <location>
        <begin position="151"/>
        <end position="179"/>
    </location>
</feature>
<dbReference type="Proteomes" id="UP000000602">
    <property type="component" value="Chromosome"/>
</dbReference>
<evidence type="ECO:0000256" key="5">
    <source>
        <dbReference type="ARBA" id="ARBA00023136"/>
    </source>
</evidence>
<dbReference type="PANTHER" id="PTHR30086:SF20">
    <property type="entry name" value="ARGININE EXPORTER PROTEIN ARGO-RELATED"/>
    <property type="match status" value="1"/>
</dbReference>
<dbReference type="eggNOG" id="COG1280">
    <property type="taxonomic scope" value="Bacteria"/>
</dbReference>
<evidence type="ECO:0000256" key="3">
    <source>
        <dbReference type="ARBA" id="ARBA00022692"/>
    </source>
</evidence>
<dbReference type="PANTHER" id="PTHR30086">
    <property type="entry name" value="ARGININE EXPORTER PROTEIN ARGO"/>
    <property type="match status" value="1"/>
</dbReference>
<proteinExistence type="predicted"/>
<keyword evidence="5 6" id="KW-0472">Membrane</keyword>
<feature type="transmembrane region" description="Helical" evidence="6">
    <location>
        <begin position="76"/>
        <end position="97"/>
    </location>
</feature>
<protein>
    <submittedName>
        <fullName evidence="7">Conserved hypothetical membrane protein</fullName>
    </submittedName>
</protein>
<dbReference type="AlphaFoldDB" id="Q6ANT4"/>
<dbReference type="HOGENOM" id="CLU_079569_3_2_7"/>
<dbReference type="KEGG" id="dps:DP1261"/>
<dbReference type="Pfam" id="PF01810">
    <property type="entry name" value="LysE"/>
    <property type="match status" value="1"/>
</dbReference>
<evidence type="ECO:0000256" key="6">
    <source>
        <dbReference type="SAM" id="Phobius"/>
    </source>
</evidence>
<evidence type="ECO:0000256" key="1">
    <source>
        <dbReference type="ARBA" id="ARBA00004651"/>
    </source>
</evidence>
<accession>Q6ANT4</accession>
<reference evidence="8" key="1">
    <citation type="journal article" date="2004" name="Environ. Microbiol.">
        <title>The genome of Desulfotalea psychrophila, a sulfate-reducing bacterium from permanently cold Arctic sediments.</title>
        <authorList>
            <person name="Rabus R."/>
            <person name="Ruepp A."/>
            <person name="Frickey T."/>
            <person name="Rattei T."/>
            <person name="Fartmann B."/>
            <person name="Stark M."/>
            <person name="Bauer M."/>
            <person name="Zibat A."/>
            <person name="Lombardot T."/>
            <person name="Becker I."/>
            <person name="Amann J."/>
            <person name="Gellner K."/>
            <person name="Teeling H."/>
            <person name="Leuschner W.D."/>
            <person name="Gloeckner F.-O."/>
            <person name="Lupas A.N."/>
            <person name="Amann R."/>
            <person name="Klenk H.-P."/>
        </authorList>
    </citation>
    <scope>NUCLEOTIDE SEQUENCE [LARGE SCALE GENOMIC DNA]</scope>
    <source>
        <strain evidence="8">DSM 12343 / LSv54</strain>
    </source>
</reference>
<sequence length="213" mass="22974">MDVFMMIPLDVALTFLFASVVLALVPGPDNIFVLTQSALHGRRSGIAVVFGLCTGVIFHSCAVALGVAVIFQTSALAFTVLKFLGAAYLAYLAWLSFRTKGSPLVAGEGLEQDRWKLYRRGILMSITNPKVSIFFLAFLPQFADPARGPVSLAVLLLGALFMCSTVVIFGLIALLAGSLGEYLHRSKNVQVWLHKIAGTVYLGLAVKLALLER</sequence>
<evidence type="ECO:0000256" key="4">
    <source>
        <dbReference type="ARBA" id="ARBA00022989"/>
    </source>
</evidence>
<dbReference type="GO" id="GO:0015171">
    <property type="term" value="F:amino acid transmembrane transporter activity"/>
    <property type="evidence" value="ECO:0007669"/>
    <property type="project" value="TreeGrafter"/>
</dbReference>
<dbReference type="EMBL" id="CR522870">
    <property type="protein sequence ID" value="CAG35990.1"/>
    <property type="molecule type" value="Genomic_DNA"/>
</dbReference>
<gene>
    <name evidence="7" type="ordered locus">DP1261</name>
</gene>
<keyword evidence="4 6" id="KW-1133">Transmembrane helix</keyword>
<dbReference type="GO" id="GO:0005886">
    <property type="term" value="C:plasma membrane"/>
    <property type="evidence" value="ECO:0007669"/>
    <property type="project" value="UniProtKB-SubCell"/>
</dbReference>
<organism evidence="7 8">
    <name type="scientific">Desulfotalea psychrophila (strain LSv54 / DSM 12343)</name>
    <dbReference type="NCBI Taxonomy" id="177439"/>
    <lineage>
        <taxon>Bacteria</taxon>
        <taxon>Pseudomonadati</taxon>
        <taxon>Thermodesulfobacteriota</taxon>
        <taxon>Desulfobulbia</taxon>
        <taxon>Desulfobulbales</taxon>
        <taxon>Desulfocapsaceae</taxon>
        <taxon>Desulfotalea</taxon>
    </lineage>
</organism>
<evidence type="ECO:0000313" key="8">
    <source>
        <dbReference type="Proteomes" id="UP000000602"/>
    </source>
</evidence>
<keyword evidence="3 6" id="KW-0812">Transmembrane</keyword>
<feature type="transmembrane region" description="Helical" evidence="6">
    <location>
        <begin position="46"/>
        <end position="70"/>
    </location>
</feature>
<keyword evidence="2" id="KW-1003">Cell membrane</keyword>
<feature type="transmembrane region" description="Helical" evidence="6">
    <location>
        <begin position="6"/>
        <end position="25"/>
    </location>
</feature>
<comment type="subcellular location">
    <subcellularLocation>
        <location evidence="1">Cell membrane</location>
        <topology evidence="1">Multi-pass membrane protein</topology>
    </subcellularLocation>
</comment>
<feature type="transmembrane region" description="Helical" evidence="6">
    <location>
        <begin position="117"/>
        <end position="139"/>
    </location>
</feature>
<name>Q6ANT4_DESPS</name>
<feature type="transmembrane region" description="Helical" evidence="6">
    <location>
        <begin position="191"/>
        <end position="210"/>
    </location>
</feature>
<dbReference type="PIRSF" id="PIRSF006324">
    <property type="entry name" value="LeuE"/>
    <property type="match status" value="1"/>
</dbReference>
<keyword evidence="8" id="KW-1185">Reference proteome</keyword>
<dbReference type="InterPro" id="IPR001123">
    <property type="entry name" value="LeuE-type"/>
</dbReference>